<proteinExistence type="predicted"/>
<name>A0ABQ7DJ47_BRACR</name>
<dbReference type="Proteomes" id="UP000266723">
    <property type="component" value="Unassembled WGS sequence"/>
</dbReference>
<protein>
    <submittedName>
        <fullName evidence="1">Uncharacterized protein</fullName>
    </submittedName>
</protein>
<reference evidence="1 2" key="1">
    <citation type="journal article" date="2020" name="BMC Genomics">
        <title>Intraspecific diversification of the crop wild relative Brassica cretica Lam. using demographic model selection.</title>
        <authorList>
            <person name="Kioukis A."/>
            <person name="Michalopoulou V.A."/>
            <person name="Briers L."/>
            <person name="Pirintsos S."/>
            <person name="Studholme D.J."/>
            <person name="Pavlidis P."/>
            <person name="Sarris P.F."/>
        </authorList>
    </citation>
    <scope>NUCLEOTIDE SEQUENCE [LARGE SCALE GENOMIC DNA]</scope>
    <source>
        <strain evidence="2">cv. PFS-1207/04</strain>
    </source>
</reference>
<evidence type="ECO:0000313" key="1">
    <source>
        <dbReference type="EMBL" id="KAF3577982.1"/>
    </source>
</evidence>
<keyword evidence="2" id="KW-1185">Reference proteome</keyword>
<organism evidence="1 2">
    <name type="scientific">Brassica cretica</name>
    <name type="common">Mustard</name>
    <dbReference type="NCBI Taxonomy" id="69181"/>
    <lineage>
        <taxon>Eukaryota</taxon>
        <taxon>Viridiplantae</taxon>
        <taxon>Streptophyta</taxon>
        <taxon>Embryophyta</taxon>
        <taxon>Tracheophyta</taxon>
        <taxon>Spermatophyta</taxon>
        <taxon>Magnoliopsida</taxon>
        <taxon>eudicotyledons</taxon>
        <taxon>Gunneridae</taxon>
        <taxon>Pentapetalae</taxon>
        <taxon>rosids</taxon>
        <taxon>malvids</taxon>
        <taxon>Brassicales</taxon>
        <taxon>Brassicaceae</taxon>
        <taxon>Brassiceae</taxon>
        <taxon>Brassica</taxon>
    </lineage>
</organism>
<comment type="caution">
    <text evidence="1">The sequence shown here is derived from an EMBL/GenBank/DDBJ whole genome shotgun (WGS) entry which is preliminary data.</text>
</comment>
<evidence type="ECO:0000313" key="2">
    <source>
        <dbReference type="Proteomes" id="UP000266723"/>
    </source>
</evidence>
<sequence>MGPTSPERHREVVVTPLQSDTPMSLAFSSLGGTRATLPERCGEVARVFIARRYESDVSQ</sequence>
<gene>
    <name evidence="1" type="ORF">DY000_02033700</name>
</gene>
<dbReference type="EMBL" id="QGKV02000649">
    <property type="protein sequence ID" value="KAF3577982.1"/>
    <property type="molecule type" value="Genomic_DNA"/>
</dbReference>
<accession>A0ABQ7DJ47</accession>